<evidence type="ECO:0000313" key="2">
    <source>
        <dbReference type="Proteomes" id="UP001202674"/>
    </source>
</evidence>
<dbReference type="Pfam" id="PF20127">
    <property type="entry name" value="DUF6517"/>
    <property type="match status" value="1"/>
</dbReference>
<sequence length="187" mass="21019">MAEPPPPAVPEERLDAEGWERIEDTTEMRFRLPTLTVTGRTLVYEDADLRERLRPAVGDTTLRFFFATRLSFSPPLGPGMGPMIRSTVVREAKQAFAEDLEARGIGDVEQTTRQRMRVETGDRATLLGYRGRFDAEGESMRIEGWLAVWLGEGFRISGGAHPRSVEDVDATPGEWREEVLDLIRDVG</sequence>
<keyword evidence="2" id="KW-1185">Reference proteome</keyword>
<reference evidence="1 2" key="1">
    <citation type="journal article" date="2022" name="Syst. Appl. Microbiol.">
        <title>Natronocalculus amylovorans gen. nov., sp. nov., and Natranaeroarchaeum aerophilus sp. nov., dominant culturable amylolytic natronoarchaea from hypersaline soda lakes in southwestern Siberia.</title>
        <authorList>
            <person name="Sorokin D.Y."/>
            <person name="Elcheninov A.G."/>
            <person name="Khizhniak T.V."/>
            <person name="Koenen M."/>
            <person name="Bale N.J."/>
            <person name="Damste J.S.S."/>
            <person name="Kublanov I.V."/>
        </authorList>
    </citation>
    <scope>NUCLEOTIDE SEQUENCE [LARGE SCALE GENOMIC DNA]</scope>
    <source>
        <strain evidence="1 2">AArc-St1-1</strain>
    </source>
</reference>
<dbReference type="InterPro" id="IPR045396">
    <property type="entry name" value="DUF6517"/>
</dbReference>
<dbReference type="RefSeq" id="WP_250597706.1">
    <property type="nucleotide sequence ID" value="NZ_JAKRVY010000008.1"/>
</dbReference>
<dbReference type="Proteomes" id="UP001202674">
    <property type="component" value="Unassembled WGS sequence"/>
</dbReference>
<evidence type="ECO:0000313" key="1">
    <source>
        <dbReference type="EMBL" id="MCL9814594.1"/>
    </source>
</evidence>
<accession>A0AAE3FU29</accession>
<organism evidence="1 2">
    <name type="scientific">Natranaeroarchaeum aerophilus</name>
    <dbReference type="NCBI Taxonomy" id="2917711"/>
    <lineage>
        <taxon>Archaea</taxon>
        <taxon>Methanobacteriati</taxon>
        <taxon>Methanobacteriota</taxon>
        <taxon>Stenosarchaea group</taxon>
        <taxon>Halobacteria</taxon>
        <taxon>Halobacteriales</taxon>
        <taxon>Natronoarchaeaceae</taxon>
        <taxon>Natranaeroarchaeum</taxon>
    </lineage>
</organism>
<dbReference type="AlphaFoldDB" id="A0AAE3FU29"/>
<proteinExistence type="predicted"/>
<protein>
    <submittedName>
        <fullName evidence="1">Uncharacterized protein</fullName>
    </submittedName>
</protein>
<name>A0AAE3FU29_9EURY</name>
<gene>
    <name evidence="1" type="ORF">AArcSt11_13120</name>
</gene>
<comment type="caution">
    <text evidence="1">The sequence shown here is derived from an EMBL/GenBank/DDBJ whole genome shotgun (WGS) entry which is preliminary data.</text>
</comment>
<dbReference type="EMBL" id="JAKRVY010000008">
    <property type="protein sequence ID" value="MCL9814594.1"/>
    <property type="molecule type" value="Genomic_DNA"/>
</dbReference>